<feature type="region of interest" description="Disordered" evidence="1">
    <location>
        <begin position="1"/>
        <end position="87"/>
    </location>
</feature>
<feature type="region of interest" description="Disordered" evidence="1">
    <location>
        <begin position="334"/>
        <end position="554"/>
    </location>
</feature>
<feature type="compositionally biased region" description="Polar residues" evidence="1">
    <location>
        <begin position="234"/>
        <end position="243"/>
    </location>
</feature>
<feature type="region of interest" description="Disordered" evidence="1">
    <location>
        <begin position="234"/>
        <end position="301"/>
    </location>
</feature>
<feature type="compositionally biased region" description="Basic and acidic residues" evidence="1">
    <location>
        <begin position="249"/>
        <end position="284"/>
    </location>
</feature>
<feature type="region of interest" description="Disordered" evidence="1">
    <location>
        <begin position="168"/>
        <end position="220"/>
    </location>
</feature>
<feature type="compositionally biased region" description="Low complexity" evidence="1">
    <location>
        <begin position="432"/>
        <end position="460"/>
    </location>
</feature>
<feature type="compositionally biased region" description="Polar residues" evidence="1">
    <location>
        <begin position="11"/>
        <end position="24"/>
    </location>
</feature>
<evidence type="ECO:0000313" key="2">
    <source>
        <dbReference type="Proteomes" id="UP000001554"/>
    </source>
</evidence>
<reference evidence="3" key="2">
    <citation type="submission" date="2025-08" db="UniProtKB">
        <authorList>
            <consortium name="RefSeq"/>
        </authorList>
    </citation>
    <scope>IDENTIFICATION</scope>
    <source>
        <strain evidence="3">S238N-H82</strain>
        <tissue evidence="3">Testes</tissue>
    </source>
</reference>
<evidence type="ECO:0000256" key="1">
    <source>
        <dbReference type="SAM" id="MobiDB-lite"/>
    </source>
</evidence>
<dbReference type="GeneID" id="118411893"/>
<dbReference type="Proteomes" id="UP000001554">
    <property type="component" value="Chromosome 3"/>
</dbReference>
<accession>A0A9J7KTZ8</accession>
<gene>
    <name evidence="3" type="primary">LOC118411893</name>
</gene>
<dbReference type="AlphaFoldDB" id="A0A9J7KTZ8"/>
<protein>
    <submittedName>
        <fullName evidence="3">Uncharacterized protein LOC118411893</fullName>
    </submittedName>
</protein>
<evidence type="ECO:0000313" key="3">
    <source>
        <dbReference type="RefSeq" id="XP_035670278.1"/>
    </source>
</evidence>
<feature type="compositionally biased region" description="Basic and acidic residues" evidence="1">
    <location>
        <begin position="462"/>
        <end position="512"/>
    </location>
</feature>
<sequence length="554" mass="58601">MGRLRKKSSTTKEGSQQSKGQTAIDQFFSKGPSQRGGLFTQVGLPAKKGPGSSKGTATSGRTAASRARPNQRPCCSTSAVPAAQSGPCCSVTVVPETQLTSPAPAQKTSEHCGARSEVIGIPDTQAAGTQFIAEFSDDSSDFVTATPKHKVGRKTKTATLRGRSAKLSLRGRGASKENVAKHLGRTAGKRGNNVLEDVSSKSPDNVPGEEGACSSDELNKSLVISPEGREWINKQVNNDSFAGQNCARGSHDNHSAESKHGHEPSTKDRTTEQDSPIKEEEHGADAVTMATLVQIDSPEIIPEARVKQNARSLATRTKQNRCIATNSLDSKVIVSGGKSENCEETKRTENVSEAEDGGALSDEDTSGSLQDRNRTSTGGKKWLSWTGSLLGKRSPARGSSPVGKRSRTPDTAAGTQLRRGTGVTCRKNLSTQLDGQDVAQGQQLAQGQQTSQGQGQQTQVKGEQDEVKGEQDKIKGEPTQVKVEEHPASGDPSDRTDPDSRGVVRKAGRTEVETTETDTIDTGGSTVKCHNAGNNFTSILPPVKSTQMHNTGLP</sequence>
<name>A0A9J7KTZ8_BRAFL</name>
<keyword evidence="2" id="KW-1185">Reference proteome</keyword>
<proteinExistence type="predicted"/>
<feature type="compositionally biased region" description="Basic and acidic residues" evidence="1">
    <location>
        <begin position="340"/>
        <end position="350"/>
    </location>
</feature>
<reference evidence="2" key="1">
    <citation type="journal article" date="2020" name="Nat. Ecol. Evol.">
        <title>Deeply conserved synteny resolves early events in vertebrate evolution.</title>
        <authorList>
            <person name="Simakov O."/>
            <person name="Marletaz F."/>
            <person name="Yue J.X."/>
            <person name="O'Connell B."/>
            <person name="Jenkins J."/>
            <person name="Brandt A."/>
            <person name="Calef R."/>
            <person name="Tung C.H."/>
            <person name="Huang T.K."/>
            <person name="Schmutz J."/>
            <person name="Satoh N."/>
            <person name="Yu J.K."/>
            <person name="Putnam N.H."/>
            <person name="Green R.E."/>
            <person name="Rokhsar D.S."/>
        </authorList>
    </citation>
    <scope>NUCLEOTIDE SEQUENCE [LARGE SCALE GENOMIC DNA]</scope>
    <source>
        <strain evidence="2">S238N-H82</strain>
    </source>
</reference>
<feature type="compositionally biased region" description="Polar residues" evidence="1">
    <location>
        <begin position="366"/>
        <end position="378"/>
    </location>
</feature>
<dbReference type="RefSeq" id="XP_035670278.1">
    <property type="nucleotide sequence ID" value="XM_035814385.1"/>
</dbReference>
<feature type="compositionally biased region" description="Acidic residues" evidence="1">
    <location>
        <begin position="352"/>
        <end position="365"/>
    </location>
</feature>
<organism evidence="2 3">
    <name type="scientific">Branchiostoma floridae</name>
    <name type="common">Florida lancelet</name>
    <name type="synonym">Amphioxus</name>
    <dbReference type="NCBI Taxonomy" id="7739"/>
    <lineage>
        <taxon>Eukaryota</taxon>
        <taxon>Metazoa</taxon>
        <taxon>Chordata</taxon>
        <taxon>Cephalochordata</taxon>
        <taxon>Leptocardii</taxon>
        <taxon>Amphioxiformes</taxon>
        <taxon>Branchiostomatidae</taxon>
        <taxon>Branchiostoma</taxon>
    </lineage>
</organism>
<feature type="compositionally biased region" description="Low complexity" evidence="1">
    <location>
        <begin position="51"/>
        <end position="68"/>
    </location>
</feature>
<feature type="compositionally biased region" description="Polar residues" evidence="1">
    <location>
        <begin position="532"/>
        <end position="554"/>
    </location>
</feature>
<dbReference type="KEGG" id="bfo:118411893"/>